<keyword evidence="4" id="KW-0732">Signal</keyword>
<comment type="similarity">
    <text evidence="2">Belongs to the NPY family.</text>
</comment>
<evidence type="ECO:0000313" key="7">
    <source>
        <dbReference type="WBParaSite" id="TASK_0000151301-mRNA-1"/>
    </source>
</evidence>
<reference evidence="5 6" key="2">
    <citation type="submission" date="2018-11" db="EMBL/GenBank/DDBJ databases">
        <authorList>
            <consortium name="Pathogen Informatics"/>
        </authorList>
    </citation>
    <scope>NUCLEOTIDE SEQUENCE [LARGE SCALE GENOMIC DNA]</scope>
</reference>
<dbReference type="GO" id="GO:0005179">
    <property type="term" value="F:hormone activity"/>
    <property type="evidence" value="ECO:0007669"/>
    <property type="project" value="InterPro"/>
</dbReference>
<keyword evidence="3" id="KW-0964">Secreted</keyword>
<keyword evidence="6" id="KW-1185">Reference proteome</keyword>
<comment type="subcellular location">
    <subcellularLocation>
        <location evidence="1">Secreted</location>
    </subcellularLocation>
</comment>
<dbReference type="Proteomes" id="UP000282613">
    <property type="component" value="Unassembled WGS sequence"/>
</dbReference>
<evidence type="ECO:0000256" key="3">
    <source>
        <dbReference type="ARBA" id="ARBA00022525"/>
    </source>
</evidence>
<evidence type="ECO:0000313" key="5">
    <source>
        <dbReference type="EMBL" id="VDK23173.1"/>
    </source>
</evidence>
<evidence type="ECO:0000256" key="2">
    <source>
        <dbReference type="ARBA" id="ARBA00010022"/>
    </source>
</evidence>
<dbReference type="OrthoDB" id="9972427at2759"/>
<evidence type="ECO:0000256" key="4">
    <source>
        <dbReference type="SAM" id="SignalP"/>
    </source>
</evidence>
<dbReference type="InterPro" id="IPR020392">
    <property type="entry name" value="Pancreatic_hormone-like_CS"/>
</dbReference>
<dbReference type="AlphaFoldDB" id="A0A0R3VVT4"/>
<protein>
    <submittedName>
        <fullName evidence="7">Secreted RxLR effector peptide protein</fullName>
    </submittedName>
</protein>
<feature type="chain" id="PRO_5043132417" evidence="4">
    <location>
        <begin position="25"/>
        <end position="130"/>
    </location>
</feature>
<dbReference type="WBParaSite" id="TASK_0000151301-mRNA-1">
    <property type="protein sequence ID" value="TASK_0000151301-mRNA-1"/>
    <property type="gene ID" value="TASK_0000151301"/>
</dbReference>
<sequence length="130" mass="15178">MSLTTISSLLIATLFLGSLQVSSTYQLPTEQFQDRFLPIERDSFSPYWMDDVDMDGEEDEVEVTGDKVDKRSRPTVPSLPQYLERLKKFHSLRDKEKYVAALNSYYMIFGRPRYVYENFNVEAIYSSAHL</sequence>
<accession>A0A0R3VVT4</accession>
<gene>
    <name evidence="5" type="ORF">TASK_LOCUS1514</name>
</gene>
<dbReference type="InterPro" id="IPR001955">
    <property type="entry name" value="Pancreatic_hormone-like"/>
</dbReference>
<name>A0A0R3VVT4_TAEAS</name>
<proteinExistence type="inferred from homology"/>
<dbReference type="GO" id="GO:0005576">
    <property type="term" value="C:extracellular region"/>
    <property type="evidence" value="ECO:0007669"/>
    <property type="project" value="UniProtKB-SubCell"/>
</dbReference>
<feature type="signal peptide" evidence="4">
    <location>
        <begin position="1"/>
        <end position="24"/>
    </location>
</feature>
<evidence type="ECO:0000313" key="6">
    <source>
        <dbReference type="Proteomes" id="UP000282613"/>
    </source>
</evidence>
<dbReference type="Pfam" id="PF00159">
    <property type="entry name" value="Hormone_3"/>
    <property type="match status" value="1"/>
</dbReference>
<reference evidence="7" key="1">
    <citation type="submission" date="2017-02" db="UniProtKB">
        <authorList>
            <consortium name="WormBaseParasite"/>
        </authorList>
    </citation>
    <scope>IDENTIFICATION</scope>
</reference>
<evidence type="ECO:0000256" key="1">
    <source>
        <dbReference type="ARBA" id="ARBA00004613"/>
    </source>
</evidence>
<dbReference type="PROSITE" id="PS00265">
    <property type="entry name" value="PANCREATIC_HORMONE_1"/>
    <property type="match status" value="1"/>
</dbReference>
<organism evidence="7">
    <name type="scientific">Taenia asiatica</name>
    <name type="common">Asian tapeworm</name>
    <dbReference type="NCBI Taxonomy" id="60517"/>
    <lineage>
        <taxon>Eukaryota</taxon>
        <taxon>Metazoa</taxon>
        <taxon>Spiralia</taxon>
        <taxon>Lophotrochozoa</taxon>
        <taxon>Platyhelminthes</taxon>
        <taxon>Cestoda</taxon>
        <taxon>Eucestoda</taxon>
        <taxon>Cyclophyllidea</taxon>
        <taxon>Taeniidae</taxon>
        <taxon>Taenia</taxon>
    </lineage>
</organism>
<dbReference type="EMBL" id="UYRS01000413">
    <property type="protein sequence ID" value="VDK23173.1"/>
    <property type="molecule type" value="Genomic_DNA"/>
</dbReference>